<dbReference type="InterPro" id="IPR024420">
    <property type="entry name" value="TRAPP_III_complex_Trs85"/>
</dbReference>
<organism evidence="2">
    <name type="scientific">Blastobotrys adeninivorans</name>
    <name type="common">Yeast</name>
    <name type="synonym">Arxula adeninivorans</name>
    <dbReference type="NCBI Taxonomy" id="409370"/>
    <lineage>
        <taxon>Eukaryota</taxon>
        <taxon>Fungi</taxon>
        <taxon>Dikarya</taxon>
        <taxon>Ascomycota</taxon>
        <taxon>Saccharomycotina</taxon>
        <taxon>Dipodascomycetes</taxon>
        <taxon>Dipodascales</taxon>
        <taxon>Trichomonascaceae</taxon>
        <taxon>Blastobotrys</taxon>
    </lineage>
</organism>
<dbReference type="PhylomeDB" id="A0A060TDS6"/>
<proteinExistence type="predicted"/>
<dbReference type="AlphaFoldDB" id="A0A060TDS6"/>
<reference evidence="2" key="2">
    <citation type="submission" date="2014-06" db="EMBL/GenBank/DDBJ databases">
        <title>The complete genome of Blastobotrys (Arxula) adeninivorans LS3 - a yeast of biotechnological interest.</title>
        <authorList>
            <person name="Kunze G."/>
            <person name="Gaillardin C."/>
            <person name="Czernicka M."/>
            <person name="Durrens P."/>
            <person name="Martin T."/>
            <person name="Boer E."/>
            <person name="Gabaldon T."/>
            <person name="Cruz J."/>
            <person name="Talla E."/>
            <person name="Marck C."/>
            <person name="Goffeau A."/>
            <person name="Barbe V."/>
            <person name="Baret P."/>
            <person name="Baronian K."/>
            <person name="Beier S."/>
            <person name="Bleykasten C."/>
            <person name="Bode R."/>
            <person name="Casaregola S."/>
            <person name="Despons L."/>
            <person name="Fairhead C."/>
            <person name="Giersberg M."/>
            <person name="Gierski P."/>
            <person name="Hahnel U."/>
            <person name="Hartmann A."/>
            <person name="Jankowska D."/>
            <person name="Jubin C."/>
            <person name="Jung P."/>
            <person name="Lafontaine I."/>
            <person name="Leh-Louis V."/>
            <person name="Lemaire M."/>
            <person name="Marcet-Houben M."/>
            <person name="Mascher M."/>
            <person name="Morel G."/>
            <person name="Richard G.-F."/>
            <person name="Riechen J."/>
            <person name="Sacerdot C."/>
            <person name="Sarkar A."/>
            <person name="Savel G."/>
            <person name="Schacherer J."/>
            <person name="Sherman D."/>
            <person name="Straub M.-L."/>
            <person name="Stein N."/>
            <person name="Thierry A."/>
            <person name="Trautwein-Schult A."/>
            <person name="Westhof E."/>
            <person name="Worch S."/>
            <person name="Dujon B."/>
            <person name="Souciet J.-L."/>
            <person name="Wincker P."/>
            <person name="Scholz U."/>
            <person name="Neuveglise N."/>
        </authorList>
    </citation>
    <scope>NUCLEOTIDE SEQUENCE</scope>
    <source>
        <strain evidence="2">LS3</strain>
    </source>
</reference>
<sequence>MNPPSEIPRACRTLISRTFCPSISVTASQDAEDLCKSMGFKSTLDLIAPFGDQVSGRVTVRDSQGLSASYEDYSIRFRPPPGEPSPSFDSKEKSSDTVDRVSEKSILRGDSPRPNRVASPIIPSTGSSTSVASHHNYQLYDPEDLESLARTGIEKMEGSDLGKQKAKVYLDYVGAAIKEIPVTPFETFSHPVAGILATSSRNDQPIETLSNMYKQSYDPAIPDYINRDYLRYYVLVHDDKDDIEKSIAVFEKMKRYFGLHCHLLRVNRATGETNEQTDESPSLHEEDVNAIKLFVRELITQSVMPFMERCVATWNDQVASSRRGITGRFFSASKKYFSSSSRGTGSILSNANSGSFPFSLPGTPASSQSPSPSPTPGGRGNYNASNGSYSYLTPEAQIRKLADFAFMLRDYKFAYTTYDMLKKDFHNDKAWAYLASAQEMAAISYLMQPEVVPLTYKVRVDTIDPLLDSAVYTYNSRCGLHTYAFRCLLLSAELFCTVSSASGASDGATRWLLRLMDEKLCTGPVGYAMLLERVSGAYLVYDEVVESRRAKKDNNNGGNKLSPAAMFDYSRRDPIVYGSKRTRKAAFWELLAAREWYNASQPAQARFCLSSARNRAYKDQDWTLDSAKLYGSLVELTNKTS</sequence>
<evidence type="ECO:0000313" key="2">
    <source>
        <dbReference type="EMBL" id="CDP37047.1"/>
    </source>
</evidence>
<evidence type="ECO:0000256" key="1">
    <source>
        <dbReference type="SAM" id="MobiDB-lite"/>
    </source>
</evidence>
<dbReference type="PANTHER" id="PTHR12975:SF6">
    <property type="entry name" value="TRAFFICKING PROTEIN PARTICLE COMPLEX SUBUNIT 8"/>
    <property type="match status" value="1"/>
</dbReference>
<feature type="region of interest" description="Disordered" evidence="1">
    <location>
        <begin position="71"/>
        <end position="132"/>
    </location>
</feature>
<dbReference type="Pfam" id="PF12739">
    <property type="entry name" value="TRAPPC-Trs85"/>
    <property type="match status" value="1"/>
</dbReference>
<feature type="compositionally biased region" description="Low complexity" evidence="1">
    <location>
        <begin position="361"/>
        <end position="370"/>
    </location>
</feature>
<feature type="compositionally biased region" description="Low complexity" evidence="1">
    <location>
        <begin position="119"/>
        <end position="130"/>
    </location>
</feature>
<gene>
    <name evidence="2" type="ORF">GNLVRS02_ARAD1D02508g</name>
</gene>
<dbReference type="EMBL" id="HG937694">
    <property type="protein sequence ID" value="CDP37047.1"/>
    <property type="molecule type" value="Genomic_DNA"/>
</dbReference>
<name>A0A060TDS6_BLAAD</name>
<protein>
    <submittedName>
        <fullName evidence="2">ARAD1D02508p</fullName>
    </submittedName>
</protein>
<dbReference type="GO" id="GO:1990072">
    <property type="term" value="C:TRAPPIII protein complex"/>
    <property type="evidence" value="ECO:0007669"/>
    <property type="project" value="TreeGrafter"/>
</dbReference>
<feature type="region of interest" description="Disordered" evidence="1">
    <location>
        <begin position="359"/>
        <end position="380"/>
    </location>
</feature>
<accession>A0A060TDS6</accession>
<feature type="compositionally biased region" description="Basic and acidic residues" evidence="1">
    <location>
        <begin position="89"/>
        <end position="113"/>
    </location>
</feature>
<dbReference type="PANTHER" id="PTHR12975">
    <property type="entry name" value="TRANSPORT PROTEIN TRAPP"/>
    <property type="match status" value="1"/>
</dbReference>
<reference evidence="2" key="1">
    <citation type="submission" date="2014-02" db="EMBL/GenBank/DDBJ databases">
        <authorList>
            <person name="Genoscope - CEA"/>
        </authorList>
    </citation>
    <scope>NUCLEOTIDE SEQUENCE</scope>
    <source>
        <strain evidence="2">LS3</strain>
    </source>
</reference>